<reference evidence="1 2" key="1">
    <citation type="submission" date="2016-05" db="EMBL/GenBank/DDBJ databases">
        <title>A degradative enzymes factory behind the ericoid mycorrhizal symbiosis.</title>
        <authorList>
            <consortium name="DOE Joint Genome Institute"/>
            <person name="Martino E."/>
            <person name="Morin E."/>
            <person name="Grelet G."/>
            <person name="Kuo A."/>
            <person name="Kohler A."/>
            <person name="Daghino S."/>
            <person name="Barry K."/>
            <person name="Choi C."/>
            <person name="Cichocki N."/>
            <person name="Clum A."/>
            <person name="Copeland A."/>
            <person name="Hainaut M."/>
            <person name="Haridas S."/>
            <person name="Labutti K."/>
            <person name="Lindquist E."/>
            <person name="Lipzen A."/>
            <person name="Khouja H.-R."/>
            <person name="Murat C."/>
            <person name="Ohm R."/>
            <person name="Olson A."/>
            <person name="Spatafora J."/>
            <person name="Veneault-Fourrey C."/>
            <person name="Henrissat B."/>
            <person name="Grigoriev I."/>
            <person name="Martin F."/>
            <person name="Perotto S."/>
        </authorList>
    </citation>
    <scope>NUCLEOTIDE SEQUENCE [LARGE SCALE GENOMIC DNA]</scope>
    <source>
        <strain evidence="1 2">UAMH 7357</strain>
    </source>
</reference>
<proteinExistence type="predicted"/>
<dbReference type="AlphaFoldDB" id="A0A2J6QJ97"/>
<accession>A0A2J6QJ97</accession>
<evidence type="ECO:0000313" key="1">
    <source>
        <dbReference type="EMBL" id="PMD26314.1"/>
    </source>
</evidence>
<dbReference type="EMBL" id="KZ613468">
    <property type="protein sequence ID" value="PMD26314.1"/>
    <property type="molecule type" value="Genomic_DNA"/>
</dbReference>
<evidence type="ECO:0000313" key="2">
    <source>
        <dbReference type="Proteomes" id="UP000235672"/>
    </source>
</evidence>
<gene>
    <name evidence="1" type="ORF">NA56DRAFT_342042</name>
</gene>
<keyword evidence="2" id="KW-1185">Reference proteome</keyword>
<protein>
    <submittedName>
        <fullName evidence="1">Uncharacterized protein</fullName>
    </submittedName>
</protein>
<organism evidence="1 2">
    <name type="scientific">Hyaloscypha hepaticicola</name>
    <dbReference type="NCBI Taxonomy" id="2082293"/>
    <lineage>
        <taxon>Eukaryota</taxon>
        <taxon>Fungi</taxon>
        <taxon>Dikarya</taxon>
        <taxon>Ascomycota</taxon>
        <taxon>Pezizomycotina</taxon>
        <taxon>Leotiomycetes</taxon>
        <taxon>Helotiales</taxon>
        <taxon>Hyaloscyphaceae</taxon>
        <taxon>Hyaloscypha</taxon>
    </lineage>
</organism>
<dbReference type="OrthoDB" id="10628995at2759"/>
<dbReference type="Proteomes" id="UP000235672">
    <property type="component" value="Unassembled WGS sequence"/>
</dbReference>
<sequence>MNVLYEDNPDAFYRVCGGYLVYREDLSNICLIVKPIKNSTKSIFQMDHNIAHFNVVSCFFPAKEGKRTSNSNLQYKQKSPAIPKCPVNPNPRSSEIIFNSSASHPSQDISLPPLMNHHPRSVSLGGYGRVACVSFHSLRDPIQGKDASIASAPIHDVISSDWLGLNSDGLLKGRNEYWENLGFPSSYRIGKLLDRDHVWVVTQTMVIFEHTLLTYKLCPGFWGRANPYHNKETGLIIQGLGHQPKAVLSGAKDYIARATSVLGVRWDFS</sequence>
<name>A0A2J6QJ97_9HELO</name>